<accession>A0A496PLL6</accession>
<evidence type="ECO:0000256" key="1">
    <source>
        <dbReference type="SAM" id="MobiDB-lite"/>
    </source>
</evidence>
<feature type="region of interest" description="Disordered" evidence="1">
    <location>
        <begin position="58"/>
        <end position="81"/>
    </location>
</feature>
<dbReference type="AlphaFoldDB" id="A0A496PLL6"/>
<evidence type="ECO:0000313" key="3">
    <source>
        <dbReference type="Proteomes" id="UP000273119"/>
    </source>
</evidence>
<reference evidence="2 3" key="1">
    <citation type="submission" date="2018-07" db="EMBL/GenBank/DDBJ databases">
        <title>Arthrobacter sp. nov., isolated from raw cow's milk with high bacterial count.</title>
        <authorList>
            <person name="Hahne J."/>
            <person name="Isele D."/>
            <person name="Lipski A."/>
        </authorList>
    </citation>
    <scope>NUCLEOTIDE SEQUENCE [LARGE SCALE GENOMIC DNA]</scope>
    <source>
        <strain evidence="2 3">JZ R-183</strain>
    </source>
</reference>
<organism evidence="2 3">
    <name type="scientific">Galactobacter caseinivorans</name>
    <dbReference type="NCBI Taxonomy" id="2676123"/>
    <lineage>
        <taxon>Bacteria</taxon>
        <taxon>Bacillati</taxon>
        <taxon>Actinomycetota</taxon>
        <taxon>Actinomycetes</taxon>
        <taxon>Micrococcales</taxon>
        <taxon>Micrococcaceae</taxon>
        <taxon>Galactobacter</taxon>
    </lineage>
</organism>
<gene>
    <name evidence="2" type="ORF">DWQ67_00835</name>
</gene>
<name>A0A496PLL6_9MICC</name>
<comment type="caution">
    <text evidence="2">The sequence shown here is derived from an EMBL/GenBank/DDBJ whole genome shotgun (WGS) entry which is preliminary data.</text>
</comment>
<dbReference type="Proteomes" id="UP000273119">
    <property type="component" value="Unassembled WGS sequence"/>
</dbReference>
<sequence>MRARLHEVACGLRRNKLDIAATRDGDWWWFDHPIPLTNARGDTTTLARTHDVHIIHKTDEAPAHAGAPPIGGTPRLTLSKR</sequence>
<protein>
    <submittedName>
        <fullName evidence="2">Uncharacterized protein</fullName>
    </submittedName>
</protein>
<proteinExistence type="predicted"/>
<feature type="compositionally biased region" description="Low complexity" evidence="1">
    <location>
        <begin position="63"/>
        <end position="74"/>
    </location>
</feature>
<dbReference type="EMBL" id="QQXL01000001">
    <property type="protein sequence ID" value="RKW71428.1"/>
    <property type="molecule type" value="Genomic_DNA"/>
</dbReference>
<evidence type="ECO:0000313" key="2">
    <source>
        <dbReference type="EMBL" id="RKW71428.1"/>
    </source>
</evidence>
<keyword evidence="3" id="KW-1185">Reference proteome</keyword>